<keyword evidence="3" id="KW-1003">Cell membrane</keyword>
<comment type="subcellular location">
    <subcellularLocation>
        <location evidence="1 7">Cell membrane</location>
        <topology evidence="1 7">Multi-pass membrane protein</topology>
    </subcellularLocation>
</comment>
<dbReference type="PANTHER" id="PTHR43744:SF8">
    <property type="entry name" value="SN-GLYCEROL-3-PHOSPHATE TRANSPORT SYSTEM PERMEASE PROTEIN UGPE"/>
    <property type="match status" value="1"/>
</dbReference>
<name>A0ABW3CN06_9ACTN</name>
<keyword evidence="2 7" id="KW-0813">Transport</keyword>
<evidence type="ECO:0000313" key="10">
    <source>
        <dbReference type="Proteomes" id="UP001597083"/>
    </source>
</evidence>
<dbReference type="EMBL" id="JBHTIR010003280">
    <property type="protein sequence ID" value="MFD0854956.1"/>
    <property type="molecule type" value="Genomic_DNA"/>
</dbReference>
<dbReference type="Proteomes" id="UP001597083">
    <property type="component" value="Unassembled WGS sequence"/>
</dbReference>
<feature type="non-terminal residue" evidence="9">
    <location>
        <position position="1"/>
    </location>
</feature>
<gene>
    <name evidence="9" type="ORF">ACFQ07_22130</name>
</gene>
<proteinExistence type="inferred from homology"/>
<protein>
    <submittedName>
        <fullName evidence="9">Carbohydrate ABC transporter permease</fullName>
    </submittedName>
</protein>
<evidence type="ECO:0000313" key="9">
    <source>
        <dbReference type="EMBL" id="MFD0854956.1"/>
    </source>
</evidence>
<comment type="similarity">
    <text evidence="7">Belongs to the binding-protein-dependent transport system permease family.</text>
</comment>
<evidence type="ECO:0000256" key="7">
    <source>
        <dbReference type="RuleBase" id="RU363032"/>
    </source>
</evidence>
<dbReference type="InterPro" id="IPR035906">
    <property type="entry name" value="MetI-like_sf"/>
</dbReference>
<sequence>IVNSVVVTALSVLIIVVVAAMAAYPLARATARWSRWTFALIMLGLLLPFQLALLPLYQTIRDLELLGTLWSLVLFYSGLQVPFATFLYLGFLRVVPREYEEAALIDGGSPLQVFWRVVFPLLRPVTGTVVILNAIFIWNDFLTPFLYLSGSDQQTVPVAIFGFIGQYVSQWNLVFAGLVIAMLPILIAYFLMQRHIIKGFAGGLKG</sequence>
<keyword evidence="10" id="KW-1185">Reference proteome</keyword>
<dbReference type="InterPro" id="IPR000515">
    <property type="entry name" value="MetI-like"/>
</dbReference>
<dbReference type="Gene3D" id="1.10.3720.10">
    <property type="entry name" value="MetI-like"/>
    <property type="match status" value="1"/>
</dbReference>
<evidence type="ECO:0000256" key="6">
    <source>
        <dbReference type="ARBA" id="ARBA00023136"/>
    </source>
</evidence>
<evidence type="ECO:0000259" key="8">
    <source>
        <dbReference type="PROSITE" id="PS50928"/>
    </source>
</evidence>
<evidence type="ECO:0000256" key="3">
    <source>
        <dbReference type="ARBA" id="ARBA00022475"/>
    </source>
</evidence>
<keyword evidence="5 7" id="KW-1133">Transmembrane helix</keyword>
<dbReference type="PROSITE" id="PS50928">
    <property type="entry name" value="ABC_TM1"/>
    <property type="match status" value="1"/>
</dbReference>
<feature type="domain" description="ABC transmembrane type-1" evidence="8">
    <location>
        <begin position="1"/>
        <end position="192"/>
    </location>
</feature>
<evidence type="ECO:0000256" key="5">
    <source>
        <dbReference type="ARBA" id="ARBA00022989"/>
    </source>
</evidence>
<dbReference type="CDD" id="cd06261">
    <property type="entry name" value="TM_PBP2"/>
    <property type="match status" value="1"/>
</dbReference>
<comment type="caution">
    <text evidence="9">The sequence shown here is derived from an EMBL/GenBank/DDBJ whole genome shotgun (WGS) entry which is preliminary data.</text>
</comment>
<feature type="transmembrane region" description="Helical" evidence="7">
    <location>
        <begin position="171"/>
        <end position="191"/>
    </location>
</feature>
<evidence type="ECO:0000256" key="1">
    <source>
        <dbReference type="ARBA" id="ARBA00004651"/>
    </source>
</evidence>
<feature type="transmembrane region" description="Helical" evidence="7">
    <location>
        <begin position="36"/>
        <end position="57"/>
    </location>
</feature>
<evidence type="ECO:0000256" key="2">
    <source>
        <dbReference type="ARBA" id="ARBA00022448"/>
    </source>
</evidence>
<dbReference type="SUPFAM" id="SSF161098">
    <property type="entry name" value="MetI-like"/>
    <property type="match status" value="1"/>
</dbReference>
<feature type="transmembrane region" description="Helical" evidence="7">
    <location>
        <begin position="69"/>
        <end position="92"/>
    </location>
</feature>
<keyword evidence="6 7" id="KW-0472">Membrane</keyword>
<feature type="transmembrane region" description="Helical" evidence="7">
    <location>
        <begin position="6"/>
        <end position="24"/>
    </location>
</feature>
<reference evidence="10" key="1">
    <citation type="journal article" date="2019" name="Int. J. Syst. Evol. Microbiol.">
        <title>The Global Catalogue of Microorganisms (GCM) 10K type strain sequencing project: providing services to taxonomists for standard genome sequencing and annotation.</title>
        <authorList>
            <consortium name="The Broad Institute Genomics Platform"/>
            <consortium name="The Broad Institute Genome Sequencing Center for Infectious Disease"/>
            <person name="Wu L."/>
            <person name="Ma J."/>
        </authorList>
    </citation>
    <scope>NUCLEOTIDE SEQUENCE [LARGE SCALE GENOMIC DNA]</scope>
    <source>
        <strain evidence="10">JCM 31696</strain>
    </source>
</reference>
<organism evidence="9 10">
    <name type="scientific">Actinomadura adrarensis</name>
    <dbReference type="NCBI Taxonomy" id="1819600"/>
    <lineage>
        <taxon>Bacteria</taxon>
        <taxon>Bacillati</taxon>
        <taxon>Actinomycetota</taxon>
        <taxon>Actinomycetes</taxon>
        <taxon>Streptosporangiales</taxon>
        <taxon>Thermomonosporaceae</taxon>
        <taxon>Actinomadura</taxon>
    </lineage>
</organism>
<feature type="transmembrane region" description="Helical" evidence="7">
    <location>
        <begin position="113"/>
        <end position="138"/>
    </location>
</feature>
<dbReference type="Pfam" id="PF00528">
    <property type="entry name" value="BPD_transp_1"/>
    <property type="match status" value="1"/>
</dbReference>
<evidence type="ECO:0000256" key="4">
    <source>
        <dbReference type="ARBA" id="ARBA00022692"/>
    </source>
</evidence>
<dbReference type="PANTHER" id="PTHR43744">
    <property type="entry name" value="ABC TRANSPORTER PERMEASE PROTEIN MG189-RELATED-RELATED"/>
    <property type="match status" value="1"/>
</dbReference>
<keyword evidence="4 7" id="KW-0812">Transmembrane</keyword>
<accession>A0ABW3CN06</accession>